<gene>
    <name evidence="1" type="ORF">GCM10007879_28520</name>
</gene>
<keyword evidence="2" id="KW-1185">Reference proteome</keyword>
<reference evidence="1" key="1">
    <citation type="journal article" date="2014" name="Int. J. Syst. Evol. Microbiol.">
        <title>Complete genome of a new Firmicutes species belonging to the dominant human colonic microbiota ('Ruminococcus bicirculans') reveals two chromosomes and a selective capacity to utilize plant glucans.</title>
        <authorList>
            <consortium name="NISC Comparative Sequencing Program"/>
            <person name="Wegmann U."/>
            <person name="Louis P."/>
            <person name="Goesmann A."/>
            <person name="Henrissat B."/>
            <person name="Duncan S.H."/>
            <person name="Flint H.J."/>
        </authorList>
    </citation>
    <scope>NUCLEOTIDE SEQUENCE</scope>
    <source>
        <strain evidence="1">NBRC 107169</strain>
    </source>
</reference>
<organism evidence="1 2">
    <name type="scientific">Maritalea porphyrae</name>
    <dbReference type="NCBI Taxonomy" id="880732"/>
    <lineage>
        <taxon>Bacteria</taxon>
        <taxon>Pseudomonadati</taxon>
        <taxon>Pseudomonadota</taxon>
        <taxon>Alphaproteobacteria</taxon>
        <taxon>Hyphomicrobiales</taxon>
        <taxon>Devosiaceae</taxon>
        <taxon>Maritalea</taxon>
    </lineage>
</organism>
<dbReference type="EMBL" id="BSNI01000002">
    <property type="protein sequence ID" value="GLQ18603.1"/>
    <property type="molecule type" value="Genomic_DNA"/>
</dbReference>
<comment type="caution">
    <text evidence="1">The sequence shown here is derived from an EMBL/GenBank/DDBJ whole genome shotgun (WGS) entry which is preliminary data.</text>
</comment>
<accession>A0ABQ5UTJ6</accession>
<dbReference type="Proteomes" id="UP001161405">
    <property type="component" value="Unassembled WGS sequence"/>
</dbReference>
<sequence length="101" mass="11337">MNGIVINYTYSGDEKEWENVVGTFVSALDADTEIGEGFSYIVSKSRESNRRTHIGRWKSQEILTLVQSRDYFKIFAARLKELAGDSLSPEPMAVTVQTQSA</sequence>
<evidence type="ECO:0008006" key="3">
    <source>
        <dbReference type="Google" id="ProtNLM"/>
    </source>
</evidence>
<evidence type="ECO:0000313" key="2">
    <source>
        <dbReference type="Proteomes" id="UP001161405"/>
    </source>
</evidence>
<name>A0ABQ5UTJ6_9HYPH</name>
<evidence type="ECO:0000313" key="1">
    <source>
        <dbReference type="EMBL" id="GLQ18603.1"/>
    </source>
</evidence>
<reference evidence="1" key="2">
    <citation type="submission" date="2023-01" db="EMBL/GenBank/DDBJ databases">
        <title>Draft genome sequence of Maritalea porphyrae strain NBRC 107169.</title>
        <authorList>
            <person name="Sun Q."/>
            <person name="Mori K."/>
        </authorList>
    </citation>
    <scope>NUCLEOTIDE SEQUENCE</scope>
    <source>
        <strain evidence="1">NBRC 107169</strain>
    </source>
</reference>
<proteinExistence type="predicted"/>
<protein>
    <recommendedName>
        <fullName evidence="3">Antibiotic biosynthesis monooxygenase</fullName>
    </recommendedName>
</protein>
<dbReference type="RefSeq" id="WP_284365628.1">
    <property type="nucleotide sequence ID" value="NZ_BSNI01000002.1"/>
</dbReference>